<accession>A0A0W8IF05</accession>
<evidence type="ECO:0000313" key="2">
    <source>
        <dbReference type="EMBL" id="KUG58517.1"/>
    </source>
</evidence>
<dbReference type="OrthoDB" id="4935951at2"/>
<proteinExistence type="predicted"/>
<comment type="caution">
    <text evidence="2">The sequence shown here is derived from an EMBL/GenBank/DDBJ whole genome shotgun (WGS) entry which is preliminary data.</text>
</comment>
<feature type="region of interest" description="Disordered" evidence="1">
    <location>
        <begin position="74"/>
        <end position="126"/>
    </location>
</feature>
<evidence type="ECO:0000313" key="3">
    <source>
        <dbReference type="Proteomes" id="UP000053512"/>
    </source>
</evidence>
<dbReference type="Proteomes" id="UP000053512">
    <property type="component" value="Unassembled WGS sequence"/>
</dbReference>
<feature type="compositionally biased region" description="Basic and acidic residues" evidence="1">
    <location>
        <begin position="105"/>
        <end position="116"/>
    </location>
</feature>
<protein>
    <submittedName>
        <fullName evidence="2">Uncharacterized protein</fullName>
    </submittedName>
</protein>
<reference evidence="3" key="1">
    <citation type="submission" date="2015-12" db="EMBL/GenBank/DDBJ databases">
        <authorList>
            <person name="Nair G.R."/>
            <person name="Kaur G."/>
            <person name="Mayilraj S."/>
        </authorList>
    </citation>
    <scope>NUCLEOTIDE SEQUENCE [LARGE SCALE GENOMIC DNA]</scope>
    <source>
        <strain evidence="3">CD08_4</strain>
    </source>
</reference>
<organism evidence="2 3">
    <name type="scientific">Kocuria rosea subsp. polaris</name>
    <dbReference type="NCBI Taxonomy" id="136273"/>
    <lineage>
        <taxon>Bacteria</taxon>
        <taxon>Bacillati</taxon>
        <taxon>Actinomycetota</taxon>
        <taxon>Actinomycetes</taxon>
        <taxon>Micrococcales</taxon>
        <taxon>Micrococcaceae</taxon>
        <taxon>Kocuria</taxon>
    </lineage>
</organism>
<dbReference type="AlphaFoldDB" id="A0A0W8IF05"/>
<sequence length="126" mass="13864">MDDPWGEEQARLLQEALTRAGITLEQLWPFYLHLGGAAHRVEIEAYLHNSLKLPRAQRDLLAHAANILIARLPPPQAPYSTELQSRHPDTSYSVGQGSHAPGHGEILRSPERESSPHDTPPTGPSA</sequence>
<gene>
    <name evidence="2" type="ORF">AVL61_16805</name>
</gene>
<dbReference type="RefSeq" id="WP_058874028.1">
    <property type="nucleotide sequence ID" value="NZ_LQBK01000013.1"/>
</dbReference>
<evidence type="ECO:0000256" key="1">
    <source>
        <dbReference type="SAM" id="MobiDB-lite"/>
    </source>
</evidence>
<dbReference type="EMBL" id="LQBK01000013">
    <property type="protein sequence ID" value="KUG58517.1"/>
    <property type="molecule type" value="Genomic_DNA"/>
</dbReference>
<name>A0A0W8IF05_KOCRO</name>